<accession>A0A3B3BFK9</accession>
<name>A0A3B3BFK9_ORYME</name>
<keyword evidence="2" id="KW-1185">Reference proteome</keyword>
<dbReference type="PaxDb" id="30732-ENSOMEP00000003818"/>
<evidence type="ECO:0000313" key="1">
    <source>
        <dbReference type="Ensembl" id="ENSOMEP00000003818.1"/>
    </source>
</evidence>
<reference evidence="1" key="1">
    <citation type="submission" date="2025-08" db="UniProtKB">
        <authorList>
            <consortium name="Ensembl"/>
        </authorList>
    </citation>
    <scope>IDENTIFICATION</scope>
</reference>
<dbReference type="Proteomes" id="UP000261560">
    <property type="component" value="Unplaced"/>
</dbReference>
<dbReference type="AlphaFoldDB" id="A0A3B3BFK9"/>
<dbReference type="Gene3D" id="3.30.420.10">
    <property type="entry name" value="Ribonuclease H-like superfamily/Ribonuclease H"/>
    <property type="match status" value="1"/>
</dbReference>
<organism evidence="1 2">
    <name type="scientific">Oryzias melastigma</name>
    <name type="common">Marine medaka</name>
    <dbReference type="NCBI Taxonomy" id="30732"/>
    <lineage>
        <taxon>Eukaryota</taxon>
        <taxon>Metazoa</taxon>
        <taxon>Chordata</taxon>
        <taxon>Craniata</taxon>
        <taxon>Vertebrata</taxon>
        <taxon>Euteleostomi</taxon>
        <taxon>Actinopterygii</taxon>
        <taxon>Neopterygii</taxon>
        <taxon>Teleostei</taxon>
        <taxon>Neoteleostei</taxon>
        <taxon>Acanthomorphata</taxon>
        <taxon>Ovalentaria</taxon>
        <taxon>Atherinomorphae</taxon>
        <taxon>Beloniformes</taxon>
        <taxon>Adrianichthyidae</taxon>
        <taxon>Oryziinae</taxon>
        <taxon>Oryzias</taxon>
    </lineage>
</organism>
<evidence type="ECO:0000313" key="2">
    <source>
        <dbReference type="Proteomes" id="UP000261560"/>
    </source>
</evidence>
<dbReference type="Ensembl" id="ENSOMET00000010200.1">
    <property type="protein sequence ID" value="ENSOMEP00000003818.1"/>
    <property type="gene ID" value="ENSOMEG00000004734.1"/>
</dbReference>
<dbReference type="GO" id="GO:0003676">
    <property type="term" value="F:nucleic acid binding"/>
    <property type="evidence" value="ECO:0007669"/>
    <property type="project" value="InterPro"/>
</dbReference>
<sequence>FLMRFILMHPCTSCSWIALMKLGVTKKNIGSALHHSTWKVQYLRRQVHSRLKSEENKMDLFGIESTFCSTPTVKHGGGNVMVWRGFHFNVWMGGGTEPCAVRQILSENLLPSTRRVCWKTSRHVELSISDLKHTAKANKEWKKKVMEWPRKSPDLSPRIENL</sequence>
<proteinExistence type="predicted"/>
<dbReference type="OMA" id="AKANKEW"/>
<dbReference type="STRING" id="30732.ENSOMEP00000003818"/>
<protein>
    <submittedName>
        <fullName evidence="1">Uncharacterized protein</fullName>
    </submittedName>
</protein>
<dbReference type="InterPro" id="IPR036397">
    <property type="entry name" value="RNaseH_sf"/>
</dbReference>
<reference evidence="1" key="2">
    <citation type="submission" date="2025-09" db="UniProtKB">
        <authorList>
            <consortium name="Ensembl"/>
        </authorList>
    </citation>
    <scope>IDENTIFICATION</scope>
</reference>